<proteinExistence type="predicted"/>
<accession>A0A511K6X2</accession>
<organism evidence="1 2">
    <name type="scientific">Rhodotorula toruloides</name>
    <name type="common">Yeast</name>
    <name type="synonym">Rhodosporidium toruloides</name>
    <dbReference type="NCBI Taxonomy" id="5286"/>
    <lineage>
        <taxon>Eukaryota</taxon>
        <taxon>Fungi</taxon>
        <taxon>Dikarya</taxon>
        <taxon>Basidiomycota</taxon>
        <taxon>Pucciniomycotina</taxon>
        <taxon>Microbotryomycetes</taxon>
        <taxon>Sporidiobolales</taxon>
        <taxon>Sporidiobolaceae</taxon>
        <taxon>Rhodotorula</taxon>
    </lineage>
</organism>
<name>A0A511K6X2_RHOTO</name>
<evidence type="ECO:0000313" key="1">
    <source>
        <dbReference type="EMBL" id="GEM06091.1"/>
    </source>
</evidence>
<comment type="caution">
    <text evidence="1">The sequence shown here is derived from an EMBL/GenBank/DDBJ whole genome shotgun (WGS) entry which is preliminary data.</text>
</comment>
<evidence type="ECO:0000313" key="2">
    <source>
        <dbReference type="Proteomes" id="UP000321518"/>
    </source>
</evidence>
<dbReference type="Proteomes" id="UP000321518">
    <property type="component" value="Unassembled WGS sequence"/>
</dbReference>
<dbReference type="AlphaFoldDB" id="A0A511K6X2"/>
<sequence>MNSLARHEVLLLKNVPPYIAPNNMSRSQTSFRPLARLLTHSLRLAQAQLVDLGAPFGASLYGRLSTMPSTHYLAIPPENVEYAFMELSNFTSHWASGLLRLSRGGTVAVYFATVDRLSADVDSSYRYYPTPRAASLTRPHAPTRPIALSFKEALTKLQIREVPYVPSRPATGEAVSPSGWQLLRAILDSVKTPGLADAMTDFLVSLCEKSQEKQAVSYDGGLAAAFGHVKKVLIGEINNSLLRKKEIKDLAARIISCAGGFHDDPLGYLSNYPPESAADGDHSSGINTSTWTDAMLQAKHGNMDGFFQDLLLVAMKTGQKWSAEPMSARSPTHGEWTYETISGILDMFGAANAHGTYPDGGEKFEWRVLYGMNNGKPVIGSIVAAVPQWCAGRAASNCANSMSAYRRAQISDATEDVYKIIQTGTSDVTAARSNLAAAALPCDQSKGMHPTPFASPVMRQDMRRVEINTGVSFKLKEVPKDILDMHRRQGDIASSLTIRNKEVEYSGKVVTVMSARVFAQAETMRDTIIEDDARGSIMALQNRGFDAVATRNERTVEYNGENRTVADVMLAKQNEQRWYEIASNAWEHKDSYVIQHQDGVRELDYEAIIKDAIDAKQLPADGRSKGKTGKLKASKYQLREKFEELKGRSWESLI</sequence>
<gene>
    <name evidence="1" type="ORF">Rt10032_c01g0108</name>
</gene>
<reference evidence="1 2" key="1">
    <citation type="submission" date="2019-07" db="EMBL/GenBank/DDBJ databases">
        <title>Rhodotorula toruloides NBRC10032 genome sequencing.</title>
        <authorList>
            <person name="Shida Y."/>
            <person name="Takaku H."/>
            <person name="Ogasawara W."/>
            <person name="Mori K."/>
        </authorList>
    </citation>
    <scope>NUCLEOTIDE SEQUENCE [LARGE SCALE GENOMIC DNA]</scope>
    <source>
        <strain evidence="1 2">NBRC10032</strain>
    </source>
</reference>
<protein>
    <submittedName>
        <fullName evidence="1">Uncharacterized protein</fullName>
    </submittedName>
</protein>
<dbReference type="EMBL" id="BJWK01000001">
    <property type="protein sequence ID" value="GEM06091.1"/>
    <property type="molecule type" value="Genomic_DNA"/>
</dbReference>